<keyword evidence="3" id="KW-1185">Reference proteome</keyword>
<dbReference type="Pfam" id="PF13416">
    <property type="entry name" value="SBP_bac_8"/>
    <property type="match status" value="1"/>
</dbReference>
<evidence type="ECO:0000256" key="1">
    <source>
        <dbReference type="ARBA" id="ARBA00022729"/>
    </source>
</evidence>
<dbReference type="Gene3D" id="3.40.190.10">
    <property type="entry name" value="Periplasmic binding protein-like II"/>
    <property type="match status" value="2"/>
</dbReference>
<keyword evidence="1" id="KW-0732">Signal</keyword>
<proteinExistence type="predicted"/>
<dbReference type="InterPro" id="IPR006059">
    <property type="entry name" value="SBP"/>
</dbReference>
<dbReference type="PANTHER" id="PTHR30006:SF2">
    <property type="entry name" value="ABC TRANSPORTER SUBSTRATE-BINDING PROTEIN"/>
    <property type="match status" value="1"/>
</dbReference>
<comment type="caution">
    <text evidence="2">The sequence shown here is derived from an EMBL/GenBank/DDBJ whole genome shotgun (WGS) entry which is preliminary data.</text>
</comment>
<dbReference type="SUPFAM" id="SSF53850">
    <property type="entry name" value="Periplasmic binding protein-like II"/>
    <property type="match status" value="1"/>
</dbReference>
<organism evidence="2 3">
    <name type="scientific">Alicyclobacillus mali</name>
    <name type="common">ex Roth et al. 2021</name>
    <dbReference type="NCBI Taxonomy" id="1123961"/>
    <lineage>
        <taxon>Bacteria</taxon>
        <taxon>Bacillati</taxon>
        <taxon>Bacillota</taxon>
        <taxon>Bacilli</taxon>
        <taxon>Bacillales</taxon>
        <taxon>Alicyclobacillaceae</taxon>
        <taxon>Alicyclobacillus</taxon>
    </lineage>
</organism>
<gene>
    <name evidence="2" type="ORF">IW967_08280</name>
</gene>
<protein>
    <submittedName>
        <fullName evidence="2">Extracellular solute-binding protein</fullName>
    </submittedName>
</protein>
<dbReference type="PANTHER" id="PTHR30006">
    <property type="entry name" value="THIAMINE-BINDING PERIPLASMIC PROTEIN-RELATED"/>
    <property type="match status" value="1"/>
</dbReference>
<evidence type="ECO:0000313" key="2">
    <source>
        <dbReference type="EMBL" id="MBF8377860.1"/>
    </source>
</evidence>
<accession>A0ABS0F3H4</accession>
<dbReference type="EMBL" id="JADPKZ010000039">
    <property type="protein sequence ID" value="MBF8377860.1"/>
    <property type="molecule type" value="Genomic_DNA"/>
</dbReference>
<dbReference type="Proteomes" id="UP000642910">
    <property type="component" value="Unassembled WGS sequence"/>
</dbReference>
<evidence type="ECO:0000313" key="3">
    <source>
        <dbReference type="Proteomes" id="UP000642910"/>
    </source>
</evidence>
<reference evidence="2 3" key="1">
    <citation type="submission" date="2020-11" db="EMBL/GenBank/DDBJ databases">
        <title>Genomic insight of Alicyclobacillus mali FL 18 reveals a new arsenic-resistant strain, with potential in environmental biotechnology.</title>
        <authorList>
            <person name="Fiorentino G."/>
            <person name="Gallo G."/>
            <person name="Aulitto M."/>
        </authorList>
    </citation>
    <scope>NUCLEOTIDE SEQUENCE [LARGE SCALE GENOMIC DNA]</scope>
    <source>
        <strain evidence="2 3">FL 18</strain>
    </source>
</reference>
<name>A0ABS0F3H4_9BACL</name>
<sequence length="367" mass="38945">MRGRVTRWIGAVGALVVLAGGGVVLASQAHAGGKRPSSSTNKGEADVGPAHGHGTLVLYAAEGYDAAIAAAFQKATGIRVELTDNSTGPLIAQAEAQANNPHWDVIWFDGDSSAQAMDNQGLLLRNWTPNDITNYTPLGKSLLAPDHAYFPTGVTGMGAIGYNPHVVPANEVPRTLNDLLKPQWRGAIAMNDPAISGPAYPLIAGIVQQEGGLQQGERFLEALKQNGLHVYATNSVTIASVLSGREKLALVQDSALINQRESGKPLAIDYLQSGTFTLPSVIAIDAKAPDMAAAKKFVEWVLTPQAQAIMRNPKNGGGDSYFEPVIRGVQPDPAAVRPGVHWVKVNPIVAANEKNSLEEWFHDHITL</sequence>